<dbReference type="InterPro" id="IPR025200">
    <property type="entry name" value="PPK_C_dom2"/>
</dbReference>
<name>A0ABV1GIR3_9FIRM</name>
<organism evidence="12 13">
    <name type="scientific">Ruthenibacterium intestinale</name>
    <dbReference type="NCBI Taxonomy" id="3133163"/>
    <lineage>
        <taxon>Bacteria</taxon>
        <taxon>Bacillati</taxon>
        <taxon>Bacillota</taxon>
        <taxon>Clostridia</taxon>
        <taxon>Eubacteriales</taxon>
        <taxon>Oscillospiraceae</taxon>
        <taxon>Ruthenibacterium</taxon>
    </lineage>
</organism>
<dbReference type="InterPro" id="IPR041108">
    <property type="entry name" value="PP_kinase_C_1"/>
</dbReference>
<comment type="catalytic activity">
    <reaction evidence="6 7">
        <text>[phosphate](n) + ATP = [phosphate](n+1) + ADP</text>
        <dbReference type="Rhea" id="RHEA:19573"/>
        <dbReference type="Rhea" id="RHEA-COMP:9859"/>
        <dbReference type="Rhea" id="RHEA-COMP:14280"/>
        <dbReference type="ChEBI" id="CHEBI:16838"/>
        <dbReference type="ChEBI" id="CHEBI:30616"/>
        <dbReference type="ChEBI" id="CHEBI:456216"/>
        <dbReference type="EC" id="2.7.4.1"/>
    </reaction>
</comment>
<dbReference type="NCBIfam" id="TIGR03705">
    <property type="entry name" value="poly_P_kin"/>
    <property type="match status" value="1"/>
</dbReference>
<keyword evidence="6" id="KW-0460">Magnesium</keyword>
<dbReference type="HAMAP" id="MF_00347">
    <property type="entry name" value="Polyphosphate_kinase"/>
    <property type="match status" value="1"/>
</dbReference>
<comment type="similarity">
    <text evidence="6 7">Belongs to the polyphosphate kinase 1 (PPK1) family.</text>
</comment>
<gene>
    <name evidence="12" type="primary">ppk1</name>
    <name evidence="6" type="synonym">ppk</name>
    <name evidence="12" type="ORF">WMO24_14735</name>
</gene>
<keyword evidence="5 6" id="KW-0067">ATP-binding</keyword>
<dbReference type="Gene3D" id="3.30.1840.10">
    <property type="entry name" value="Polyphosphate kinase middle domain"/>
    <property type="match status" value="1"/>
</dbReference>
<feature type="domain" description="Polyphosphate kinase middle" evidence="8">
    <location>
        <begin position="133"/>
        <end position="311"/>
    </location>
</feature>
<keyword evidence="3 6" id="KW-0547">Nucleotide-binding</keyword>
<feature type="domain" description="Polyphosphate kinase C-terminal" evidence="10">
    <location>
        <begin position="512"/>
        <end position="684"/>
    </location>
</feature>
<keyword evidence="1 6" id="KW-0597">Phosphoprotein</keyword>
<dbReference type="SUPFAM" id="SSF140356">
    <property type="entry name" value="PPK N-terminal domain-like"/>
    <property type="match status" value="1"/>
</dbReference>
<evidence type="ECO:0000256" key="2">
    <source>
        <dbReference type="ARBA" id="ARBA00022679"/>
    </source>
</evidence>
<evidence type="ECO:0000256" key="4">
    <source>
        <dbReference type="ARBA" id="ARBA00022777"/>
    </source>
</evidence>
<dbReference type="InterPro" id="IPR003414">
    <property type="entry name" value="PP_kinase"/>
</dbReference>
<feature type="binding site" evidence="6">
    <location>
        <position position="384"/>
    </location>
    <ligand>
        <name>Mg(2+)</name>
        <dbReference type="ChEBI" id="CHEBI:18420"/>
    </ligand>
</feature>
<comment type="caution">
    <text evidence="12">The sequence shown here is derived from an EMBL/GenBank/DDBJ whole genome shotgun (WGS) entry which is preliminary data.</text>
</comment>
<feature type="binding site" evidence="6">
    <location>
        <position position="477"/>
    </location>
    <ligand>
        <name>ATP</name>
        <dbReference type="ChEBI" id="CHEBI:30616"/>
    </ligand>
</feature>
<evidence type="ECO:0000256" key="5">
    <source>
        <dbReference type="ARBA" id="ARBA00022840"/>
    </source>
</evidence>
<dbReference type="GO" id="GO:0008976">
    <property type="term" value="F:polyphosphate kinase activity"/>
    <property type="evidence" value="ECO:0007669"/>
    <property type="project" value="UniProtKB-EC"/>
</dbReference>
<evidence type="ECO:0000256" key="1">
    <source>
        <dbReference type="ARBA" id="ARBA00022553"/>
    </source>
</evidence>
<proteinExistence type="inferred from homology"/>
<dbReference type="EMBL" id="JBBMFA010000113">
    <property type="protein sequence ID" value="MEQ2521673.1"/>
    <property type="molecule type" value="Genomic_DNA"/>
</dbReference>
<evidence type="ECO:0000256" key="6">
    <source>
        <dbReference type="HAMAP-Rule" id="MF_00347"/>
    </source>
</evidence>
<dbReference type="NCBIfam" id="NF003921">
    <property type="entry name" value="PRK05443.2-2"/>
    <property type="match status" value="1"/>
</dbReference>
<feature type="domain" description="Polyphosphate kinase N-terminal" evidence="9">
    <location>
        <begin position="18"/>
        <end position="119"/>
    </location>
</feature>
<evidence type="ECO:0000259" key="11">
    <source>
        <dbReference type="Pfam" id="PF17941"/>
    </source>
</evidence>
<dbReference type="InterPro" id="IPR025198">
    <property type="entry name" value="PPK_N_dom"/>
</dbReference>
<keyword evidence="6" id="KW-0479">Metal-binding</keyword>
<protein>
    <recommendedName>
        <fullName evidence="6 7">Polyphosphate kinase</fullName>
        <ecNumber evidence="6 7">2.7.4.1</ecNumber>
    </recommendedName>
    <alternativeName>
        <fullName evidence="6">ATP-polyphosphate phosphotransferase</fullName>
    </alternativeName>
    <alternativeName>
        <fullName evidence="6">Polyphosphoric acid kinase</fullName>
    </alternativeName>
</protein>
<dbReference type="NCBIfam" id="NF003917">
    <property type="entry name" value="PRK05443.1-1"/>
    <property type="match status" value="1"/>
</dbReference>
<keyword evidence="13" id="KW-1185">Reference proteome</keyword>
<accession>A0ABV1GIR3</accession>
<dbReference type="InterPro" id="IPR036830">
    <property type="entry name" value="PP_kinase_middle_dom_sf"/>
</dbReference>
<dbReference type="PIRSF" id="PIRSF015589">
    <property type="entry name" value="PP_kinase"/>
    <property type="match status" value="1"/>
</dbReference>
<comment type="PTM">
    <text evidence="6 7">An intermediate of this reaction is the autophosphorylated ppk in which a phosphate is covalently linked to a histidine residue through a N-P bond.</text>
</comment>
<dbReference type="SUPFAM" id="SSF143724">
    <property type="entry name" value="PHP14-like"/>
    <property type="match status" value="1"/>
</dbReference>
<feature type="binding site" evidence="6">
    <location>
        <position position="56"/>
    </location>
    <ligand>
        <name>ATP</name>
        <dbReference type="ChEBI" id="CHEBI:30616"/>
    </ligand>
</feature>
<evidence type="ECO:0000313" key="13">
    <source>
        <dbReference type="Proteomes" id="UP001477672"/>
    </source>
</evidence>
<dbReference type="EC" id="2.7.4.1" evidence="6 7"/>
<dbReference type="Gene3D" id="3.30.870.10">
    <property type="entry name" value="Endonuclease Chain A"/>
    <property type="match status" value="2"/>
</dbReference>
<comment type="function">
    <text evidence="6 7">Catalyzes the reversible transfer of the terminal phosphate of ATP to form a long-chain polyphosphate (polyP).</text>
</comment>
<feature type="domain" description="Polyphosphate kinase C-terminal" evidence="11">
    <location>
        <begin position="342"/>
        <end position="501"/>
    </location>
</feature>
<evidence type="ECO:0000256" key="3">
    <source>
        <dbReference type="ARBA" id="ARBA00022741"/>
    </source>
</evidence>
<keyword evidence="2 6" id="KW-0808">Transferase</keyword>
<dbReference type="InterPro" id="IPR036832">
    <property type="entry name" value="PPK_N_dom_sf"/>
</dbReference>
<feature type="active site" description="Phosphohistidine intermediate" evidence="6">
    <location>
        <position position="444"/>
    </location>
</feature>
<comment type="cofactor">
    <cofactor evidence="6">
        <name>Mg(2+)</name>
        <dbReference type="ChEBI" id="CHEBI:18420"/>
    </cofactor>
</comment>
<reference evidence="12 13" key="1">
    <citation type="submission" date="2024-03" db="EMBL/GenBank/DDBJ databases">
        <title>Human intestinal bacterial collection.</title>
        <authorList>
            <person name="Pauvert C."/>
            <person name="Hitch T.C.A."/>
            <person name="Clavel T."/>
        </authorList>
    </citation>
    <scope>NUCLEOTIDE SEQUENCE [LARGE SCALE GENOMIC DNA]</scope>
    <source>
        <strain evidence="12 13">CLA-JM-H11</strain>
    </source>
</reference>
<dbReference type="Gene3D" id="1.20.58.310">
    <property type="entry name" value="Polyphosphate kinase N-terminal domain"/>
    <property type="match status" value="1"/>
</dbReference>
<evidence type="ECO:0000259" key="10">
    <source>
        <dbReference type="Pfam" id="PF13090"/>
    </source>
</evidence>
<evidence type="ECO:0000313" key="12">
    <source>
        <dbReference type="EMBL" id="MEQ2521673.1"/>
    </source>
</evidence>
<feature type="binding site" evidence="6">
    <location>
        <position position="414"/>
    </location>
    <ligand>
        <name>Mg(2+)</name>
        <dbReference type="ChEBI" id="CHEBI:18420"/>
    </ligand>
</feature>
<sequence length="740" mass="84241">MPEEGAANMENGSQGDLFVNRELSWLEFNRRVLALAHEKEVPLGEQLKFAAIYGSNLDEFFMVRVGSLYDRTLLKKTAKENKTGMTPAQQLDAIMLKVAELQQHCDKVVERLYEKLRALGYQKIDFSKLGKKQEHFWKTYFLHEIFPLLSPQIIDRRHPFPFLRNQEMYLGAMLKAKGASQPSFGLIPISNQFQRIVFVPRDGKVTFVLVEELIEHFAGIVFGKNVIQAKCLFRITRNADITADEGMFDHDVDYRAVMSELLKKRRKLAAVRLQTSLHASEEIVSFLCEKLFLPGKQVFAQSAPLDLSVGFKLSAKLAQGNHPDLFYPVRRPMLPPAGFHLARAVEKQDVLLSYPYQSMRPFIQMLNEAACDPDVLSIKMTLYRVAHESKIIEALISAAENGKEVVAVVELRARFDEQNNIDFSKQLEEAGCTVIYGFEAYKIHSKLTLITKKKKGRFQYISQIGTGNYNEKTSEQYTDLSFLTSDPAIGAELAAIFHNLAIERLTEKADSLLVAPLCFKSVLLQEMDREIQAKKEGRPAQIILKCNSVSDREIIEKISQASCAGVPVQMIVRGICCIKAGVPGKTENVTIRSIVGRYLEHERVYAFGSWPDTRVYIASGDFLTRNTERRVEVGVRIRSAKIRCELWEMLQMQLNDNVNAKEMMADGSYQKVRRQNDEARVDSQADMYRVLQNAWPRTGVPSRNQPTKKTLPQRKTAFRRTTTRHSGDLFSSILHLLKKK</sequence>
<dbReference type="Pfam" id="PF02503">
    <property type="entry name" value="PP_kinase"/>
    <property type="match status" value="1"/>
</dbReference>
<dbReference type="Pfam" id="PF17941">
    <property type="entry name" value="PP_kinase_C_1"/>
    <property type="match status" value="1"/>
</dbReference>
<dbReference type="Proteomes" id="UP001477672">
    <property type="component" value="Unassembled WGS sequence"/>
</dbReference>
<evidence type="ECO:0000256" key="7">
    <source>
        <dbReference type="RuleBase" id="RU003800"/>
    </source>
</evidence>
<keyword evidence="4 6" id="KW-0418">Kinase</keyword>
<dbReference type="SUPFAM" id="SSF56024">
    <property type="entry name" value="Phospholipase D/nuclease"/>
    <property type="match status" value="2"/>
</dbReference>
<dbReference type="PANTHER" id="PTHR30218">
    <property type="entry name" value="POLYPHOSPHATE KINASE"/>
    <property type="match status" value="1"/>
</dbReference>
<dbReference type="Pfam" id="PF13090">
    <property type="entry name" value="PP_kinase_C"/>
    <property type="match status" value="1"/>
</dbReference>
<evidence type="ECO:0000259" key="8">
    <source>
        <dbReference type="Pfam" id="PF02503"/>
    </source>
</evidence>
<dbReference type="Pfam" id="PF13089">
    <property type="entry name" value="PP_kinase_N"/>
    <property type="match status" value="1"/>
</dbReference>
<dbReference type="PANTHER" id="PTHR30218:SF0">
    <property type="entry name" value="POLYPHOSPHATE KINASE"/>
    <property type="match status" value="1"/>
</dbReference>
<evidence type="ECO:0000259" key="9">
    <source>
        <dbReference type="Pfam" id="PF13089"/>
    </source>
</evidence>
<feature type="binding site" evidence="6">
    <location>
        <position position="573"/>
    </location>
    <ligand>
        <name>ATP</name>
        <dbReference type="ChEBI" id="CHEBI:30616"/>
    </ligand>
</feature>
<dbReference type="RefSeq" id="WP_349217142.1">
    <property type="nucleotide sequence ID" value="NZ_JBBMFA010000113.1"/>
</dbReference>
<dbReference type="InterPro" id="IPR024953">
    <property type="entry name" value="PP_kinase_middle"/>
</dbReference>
<feature type="binding site" evidence="6">
    <location>
        <position position="601"/>
    </location>
    <ligand>
        <name>ATP</name>
        <dbReference type="ChEBI" id="CHEBI:30616"/>
    </ligand>
</feature>